<feature type="region of interest" description="Disordered" evidence="1">
    <location>
        <begin position="1"/>
        <end position="114"/>
    </location>
</feature>
<evidence type="ECO:0000313" key="2">
    <source>
        <dbReference type="EMBL" id="KJH47145.1"/>
    </source>
</evidence>
<dbReference type="Proteomes" id="UP000053766">
    <property type="component" value="Unassembled WGS sequence"/>
</dbReference>
<sequence length="190" mass="21671">MGSDSDFEDRLVIVEDEDEPEVQLSKNESDGENESDSEYEDRLMIAEDQEEPEVQLSRNESGVENESDSDFERRSVIVEDQEETEVQLSKNESGDGIESESDSEDSSESDEDEDEVVIVTALVTRRTKLSRVLPLLLVLNRRRSYGARAKQSRYIIPRGEREHFALFAEECDVFTALNRAVTYGFDAVKF</sequence>
<feature type="compositionally biased region" description="Acidic residues" evidence="1">
    <location>
        <begin position="95"/>
        <end position="114"/>
    </location>
</feature>
<evidence type="ECO:0000313" key="3">
    <source>
        <dbReference type="Proteomes" id="UP000053766"/>
    </source>
</evidence>
<name>A0A0D8XRJ4_DICVI</name>
<keyword evidence="3" id="KW-1185">Reference proteome</keyword>
<organism evidence="2 3">
    <name type="scientific">Dictyocaulus viviparus</name>
    <name type="common">Bovine lungworm</name>
    <dbReference type="NCBI Taxonomy" id="29172"/>
    <lineage>
        <taxon>Eukaryota</taxon>
        <taxon>Metazoa</taxon>
        <taxon>Ecdysozoa</taxon>
        <taxon>Nematoda</taxon>
        <taxon>Chromadorea</taxon>
        <taxon>Rhabditida</taxon>
        <taxon>Rhabditina</taxon>
        <taxon>Rhabditomorpha</taxon>
        <taxon>Strongyloidea</taxon>
        <taxon>Metastrongylidae</taxon>
        <taxon>Dictyocaulus</taxon>
    </lineage>
</organism>
<feature type="compositionally biased region" description="Acidic residues" evidence="1">
    <location>
        <begin position="30"/>
        <end position="39"/>
    </location>
</feature>
<evidence type="ECO:0000256" key="1">
    <source>
        <dbReference type="SAM" id="MobiDB-lite"/>
    </source>
</evidence>
<protein>
    <submittedName>
        <fullName evidence="2">Uncharacterized protein</fullName>
    </submittedName>
</protein>
<dbReference type="AlphaFoldDB" id="A0A0D8XRJ4"/>
<reference evidence="2 3" key="1">
    <citation type="submission" date="2013-11" db="EMBL/GenBank/DDBJ databases">
        <title>Draft genome of the bovine lungworm Dictyocaulus viviparus.</title>
        <authorList>
            <person name="Mitreva M."/>
        </authorList>
    </citation>
    <scope>NUCLEOTIDE SEQUENCE [LARGE SCALE GENOMIC DNA]</scope>
    <source>
        <strain evidence="2 3">HannoverDv2000</strain>
    </source>
</reference>
<dbReference type="EMBL" id="KN716319">
    <property type="protein sequence ID" value="KJH47145.1"/>
    <property type="molecule type" value="Genomic_DNA"/>
</dbReference>
<accession>A0A0D8XRJ4</accession>
<gene>
    <name evidence="2" type="ORF">DICVIV_06796</name>
</gene>
<reference evidence="3" key="2">
    <citation type="journal article" date="2016" name="Sci. Rep.">
        <title>Dictyocaulus viviparus genome, variome and transcriptome elucidate lungworm biology and support future intervention.</title>
        <authorList>
            <person name="McNulty S.N."/>
            <person name="Strube C."/>
            <person name="Rosa B.A."/>
            <person name="Martin J.C."/>
            <person name="Tyagi R."/>
            <person name="Choi Y.J."/>
            <person name="Wang Q."/>
            <person name="Hallsworth Pepin K."/>
            <person name="Zhang X."/>
            <person name="Ozersky P."/>
            <person name="Wilson R.K."/>
            <person name="Sternberg P.W."/>
            <person name="Gasser R.B."/>
            <person name="Mitreva M."/>
        </authorList>
    </citation>
    <scope>NUCLEOTIDE SEQUENCE [LARGE SCALE GENOMIC DNA]</scope>
    <source>
        <strain evidence="3">HannoverDv2000</strain>
    </source>
</reference>
<proteinExistence type="predicted"/>